<accession>F2NDQ0</accession>
<protein>
    <recommendedName>
        <fullName evidence="9">DUF86 domain-containing protein</fullName>
    </recommendedName>
</protein>
<keyword evidence="1" id="KW-0597">Phosphoprotein</keyword>
<reference evidence="7 8" key="1">
    <citation type="journal article" date="2011" name="Stand. Genomic Sci.">
        <title>Complete genome sequence of the acetate-degrading sulfate reducer Desulfobacca acetoxidans type strain (ASRB2).</title>
        <authorList>
            <person name="Goker M."/>
            <person name="Teshima H."/>
            <person name="Lapidus A."/>
            <person name="Nolan M."/>
            <person name="Lucas S."/>
            <person name="Hammon N."/>
            <person name="Deshpande S."/>
            <person name="Cheng J.F."/>
            <person name="Tapia R."/>
            <person name="Han C."/>
            <person name="Goodwin L."/>
            <person name="Pitluck S."/>
            <person name="Huntemann M."/>
            <person name="Liolios K."/>
            <person name="Ivanova N."/>
            <person name="Pagani I."/>
            <person name="Mavromatis K."/>
            <person name="Ovchinikova G."/>
            <person name="Pati A."/>
            <person name="Chen A."/>
            <person name="Palaniappan K."/>
            <person name="Land M."/>
            <person name="Hauser L."/>
            <person name="Brambilla E.M."/>
            <person name="Rohde M."/>
            <person name="Spring S."/>
            <person name="Detter J.C."/>
            <person name="Woyke T."/>
            <person name="Bristow J."/>
            <person name="Eisen J.A."/>
            <person name="Markowitz V."/>
            <person name="Hugenholtz P."/>
            <person name="Kyrpides N.C."/>
            <person name="Klenk H.P."/>
        </authorList>
    </citation>
    <scope>NUCLEOTIDE SEQUENCE [LARGE SCALE GENOMIC DNA]</scope>
    <source>
        <strain evidence="8">ATCC 700848 / DSM 11109 / ASRB2</strain>
    </source>
</reference>
<sequence>MPLEARDPAFLFDMVQVGEKIIGYIKDENFASFIDNDLLKDAVERNLAILGETARKLSKAFKQEHPEIPWRQIIALRNVLIHEYEIINEEEICEIITRQLPELLPLLEQFMPPIPSDIDV</sequence>
<dbReference type="InterPro" id="IPR037038">
    <property type="entry name" value="HepT-like_sf"/>
</dbReference>
<keyword evidence="3" id="KW-0540">Nuclease</keyword>
<evidence type="ECO:0000256" key="1">
    <source>
        <dbReference type="ARBA" id="ARBA00022553"/>
    </source>
</evidence>
<name>F2NDQ0_DESAR</name>
<evidence type="ECO:0000256" key="2">
    <source>
        <dbReference type="ARBA" id="ARBA00022649"/>
    </source>
</evidence>
<dbReference type="InterPro" id="IPR051813">
    <property type="entry name" value="HepT_RNase_toxin"/>
</dbReference>
<dbReference type="PANTHER" id="PTHR34139">
    <property type="entry name" value="UPF0331 PROTEIN MJ0127"/>
    <property type="match status" value="1"/>
</dbReference>
<dbReference type="GO" id="GO:0004540">
    <property type="term" value="F:RNA nuclease activity"/>
    <property type="evidence" value="ECO:0007669"/>
    <property type="project" value="InterPro"/>
</dbReference>
<keyword evidence="8" id="KW-1185">Reference proteome</keyword>
<evidence type="ECO:0000313" key="8">
    <source>
        <dbReference type="Proteomes" id="UP000000483"/>
    </source>
</evidence>
<dbReference type="Pfam" id="PF01934">
    <property type="entry name" value="HepT-like"/>
    <property type="match status" value="1"/>
</dbReference>
<dbReference type="GO" id="GO:0016787">
    <property type="term" value="F:hydrolase activity"/>
    <property type="evidence" value="ECO:0007669"/>
    <property type="project" value="UniProtKB-KW"/>
</dbReference>
<dbReference type="STRING" id="880072.Desac_2579"/>
<dbReference type="GO" id="GO:0000166">
    <property type="term" value="F:nucleotide binding"/>
    <property type="evidence" value="ECO:0007669"/>
    <property type="project" value="UniProtKB-KW"/>
</dbReference>
<dbReference type="KEGG" id="dao:Desac_2579"/>
<dbReference type="Gene3D" id="1.20.120.580">
    <property type="entry name" value="bsu32300-like"/>
    <property type="match status" value="1"/>
</dbReference>
<evidence type="ECO:0000256" key="5">
    <source>
        <dbReference type="ARBA" id="ARBA00022801"/>
    </source>
</evidence>
<keyword evidence="4" id="KW-0547">Nucleotide-binding</keyword>
<keyword evidence="2" id="KW-1277">Toxin-antitoxin system</keyword>
<dbReference type="Proteomes" id="UP000000483">
    <property type="component" value="Chromosome"/>
</dbReference>
<dbReference type="GO" id="GO:0110001">
    <property type="term" value="C:toxin-antitoxin complex"/>
    <property type="evidence" value="ECO:0007669"/>
    <property type="project" value="InterPro"/>
</dbReference>
<dbReference type="SUPFAM" id="SSF81593">
    <property type="entry name" value="Nucleotidyltransferase substrate binding subunit/domain"/>
    <property type="match status" value="1"/>
</dbReference>
<gene>
    <name evidence="7" type="ordered locus">Desac_2579</name>
</gene>
<evidence type="ECO:0008006" key="9">
    <source>
        <dbReference type="Google" id="ProtNLM"/>
    </source>
</evidence>
<dbReference type="AlphaFoldDB" id="F2NDQ0"/>
<evidence type="ECO:0000256" key="3">
    <source>
        <dbReference type="ARBA" id="ARBA00022722"/>
    </source>
</evidence>
<reference evidence="8" key="2">
    <citation type="submission" date="2011-03" db="EMBL/GenBank/DDBJ databases">
        <title>The complete genome of Desulfobacca acetoxidans DSM 11109.</title>
        <authorList>
            <consortium name="US DOE Joint Genome Institute (JGI-PGF)"/>
            <person name="Lucas S."/>
            <person name="Copeland A."/>
            <person name="Lapidus A."/>
            <person name="Bruce D."/>
            <person name="Goodwin L."/>
            <person name="Pitluck S."/>
            <person name="Peters L."/>
            <person name="Kyrpides N."/>
            <person name="Mavromatis K."/>
            <person name="Ivanova N."/>
            <person name="Ovchinnikova G."/>
            <person name="Teshima H."/>
            <person name="Detter J.C."/>
            <person name="Han C."/>
            <person name="Land M."/>
            <person name="Hauser L."/>
            <person name="Markowitz V."/>
            <person name="Cheng J.-F."/>
            <person name="Hugenholtz P."/>
            <person name="Woyke T."/>
            <person name="Wu D."/>
            <person name="Spring S."/>
            <person name="Schueler E."/>
            <person name="Brambilla E."/>
            <person name="Klenk H.-P."/>
            <person name="Eisen J.A."/>
        </authorList>
    </citation>
    <scope>NUCLEOTIDE SEQUENCE [LARGE SCALE GENOMIC DNA]</scope>
    <source>
        <strain evidence="8">ATCC 700848 / DSM 11109 / ASRB2</strain>
    </source>
</reference>
<evidence type="ECO:0000256" key="4">
    <source>
        <dbReference type="ARBA" id="ARBA00022741"/>
    </source>
</evidence>
<comment type="similarity">
    <text evidence="6">Belongs to the HepT RNase toxin family.</text>
</comment>
<evidence type="ECO:0000256" key="6">
    <source>
        <dbReference type="ARBA" id="ARBA00024207"/>
    </source>
</evidence>
<evidence type="ECO:0000313" key="7">
    <source>
        <dbReference type="EMBL" id="AEB10397.1"/>
    </source>
</evidence>
<organism evidence="7 8">
    <name type="scientific">Desulfobacca acetoxidans (strain ATCC 700848 / DSM 11109 / ASRB2)</name>
    <dbReference type="NCBI Taxonomy" id="880072"/>
    <lineage>
        <taxon>Bacteria</taxon>
        <taxon>Pseudomonadati</taxon>
        <taxon>Thermodesulfobacteriota</taxon>
        <taxon>Desulfobaccia</taxon>
        <taxon>Desulfobaccales</taxon>
        <taxon>Desulfobaccaceae</taxon>
        <taxon>Desulfobacca</taxon>
    </lineage>
</organism>
<dbReference type="EMBL" id="CP002629">
    <property type="protein sequence ID" value="AEB10397.1"/>
    <property type="molecule type" value="Genomic_DNA"/>
</dbReference>
<dbReference type="RefSeq" id="WP_013707506.1">
    <property type="nucleotide sequence ID" value="NC_015388.1"/>
</dbReference>
<dbReference type="PANTHER" id="PTHR34139:SF1">
    <property type="entry name" value="RNASE MJ1380-RELATED"/>
    <property type="match status" value="1"/>
</dbReference>
<keyword evidence="5" id="KW-0378">Hydrolase</keyword>
<dbReference type="HOGENOM" id="CLU_142825_3_3_7"/>
<proteinExistence type="inferred from homology"/>
<dbReference type="eggNOG" id="COG2361">
    <property type="taxonomic scope" value="Bacteria"/>
</dbReference>
<dbReference type="InterPro" id="IPR008201">
    <property type="entry name" value="HepT-like"/>
</dbReference>